<dbReference type="RefSeq" id="WP_346823367.1">
    <property type="nucleotide sequence ID" value="NZ_JBDKWZ010000015.1"/>
</dbReference>
<dbReference type="Pfam" id="PF24517">
    <property type="entry name" value="CBM96"/>
    <property type="match status" value="2"/>
</dbReference>
<reference evidence="9 10" key="1">
    <citation type="submission" date="2024-04" db="EMBL/GenBank/DDBJ databases">
        <title>Novel genus in family Flammeovirgaceae.</title>
        <authorList>
            <person name="Nguyen T.H."/>
            <person name="Vuong T.Q."/>
            <person name="Le H."/>
            <person name="Kim S.-G."/>
        </authorList>
    </citation>
    <scope>NUCLEOTIDE SEQUENCE [LARGE SCALE GENOMIC DNA]</scope>
    <source>
        <strain evidence="9 10">JCM 23209</strain>
    </source>
</reference>
<comment type="caution">
    <text evidence="9">The sequence shown here is derived from an EMBL/GenBank/DDBJ whole genome shotgun (WGS) entry which is preliminary data.</text>
</comment>
<keyword evidence="3 4" id="KW-0732">Signal</keyword>
<dbReference type="NCBIfam" id="NF033679">
    <property type="entry name" value="DNRLRE_dom"/>
    <property type="match status" value="2"/>
</dbReference>
<feature type="chain" id="PRO_5043364942" evidence="4">
    <location>
        <begin position="24"/>
        <end position="980"/>
    </location>
</feature>
<dbReference type="Pfam" id="PF16315">
    <property type="entry name" value="DUF4955"/>
    <property type="match status" value="1"/>
</dbReference>
<evidence type="ECO:0000256" key="1">
    <source>
        <dbReference type="ARBA" id="ARBA00004613"/>
    </source>
</evidence>
<evidence type="ECO:0000259" key="8">
    <source>
        <dbReference type="Pfam" id="PF24517"/>
    </source>
</evidence>
<sequence>MKNNCLKWLGAIHLMLSFSIVLTTTGLCQNAQIWKKYTGEITDPDIPLLPDYSFAGYMRGEVALPETSGYPVFDVTDPAYGAIPNDTNSDQAAIQAAIDAAEANGGGVVFFPPGEYLVNSDPNNTSPIVINASNIILKGSGSTPGGTVINMKNYMRLPSGWPSWGNSAMFEFYPVNVSTQGTAVTKDANRGDYTVQVKNASIFQNEKFCELRMQNNTAANNDFLDGKSPRSVWTTIIHQGVALEEVHEIDSVDLVNNILHLKDPIIDDIKAGYKWGAQTIDLLENCGFEDIHFKANFTDPFVHHKDYIHDYGWKGIKMAEVAHSWVRRSRFSNVSQAVAITSSSYASSILNILVDGNSGHSLTAVDGGSSRVLQGLIWDNTYHGQFHGADMSGRACGSVVWRVDARKGKAMDLHGSMPRTNLIDRYIMMNKDGAGGHYANLPNHLTGLTMWNIERVGNGSVWYNLWNDCGGNYCGLTVVNPIVVGYHGGGGAGFDQNHVKYEESNGTKVFPESLYEAQLEYRLGTAPSWVSQTLNEWDSLRTAWYTLELVGDAYVRNGNYANTNYGHSDIIEVKNEGGSYERRGYFCFDVSGIGDVSSVKLQLTPSVAGYTDYNLKFVPNDGWKEYLLTWNNMPAPSYLIGIQQGGSGPIEWDITNEVISEKNGDGYLSMELGAVSSGVYGSFYSKDYHNPDLRPKLIIGKKDQAISPAQDAFIRSGAYADNNYNISILEIKSDGWNYTRDFYMGFDLSNIEQEIVGAKVKLTTKIGTTPGGGTNHHVRFVQDDSWDESTVTWNNGPAYGNFLDTQTTRESGSVVLFDVTAQAETERQGDGYLSLSFSADNNAYVSYHASEAATESLRSVLELTFAGSGTEQSSILAKKASAPSKIFSTPFESPTKVHFSSLKETINLYPNPSDELINIEWNEPIGAYQIMDVNGLIIKSKENVNEKTMAIDIRNLSAGVYVIVLTGKSGDRISKTFIKG</sequence>
<dbReference type="Pfam" id="PF12708">
    <property type="entry name" value="Pect-lyase_RHGA_epim"/>
    <property type="match status" value="1"/>
</dbReference>
<dbReference type="Proteomes" id="UP001403385">
    <property type="component" value="Unassembled WGS sequence"/>
</dbReference>
<feature type="domain" description="Carbohydrate-binding module family 96" evidence="8">
    <location>
        <begin position="704"/>
        <end position="857"/>
    </location>
</feature>
<feature type="signal peptide" evidence="4">
    <location>
        <begin position="1"/>
        <end position="23"/>
    </location>
</feature>
<dbReference type="Gene3D" id="2.160.20.10">
    <property type="entry name" value="Single-stranded right-handed beta-helix, Pectin lyase-like"/>
    <property type="match status" value="1"/>
</dbReference>
<evidence type="ECO:0000259" key="5">
    <source>
        <dbReference type="Pfam" id="PF12708"/>
    </source>
</evidence>
<dbReference type="SUPFAM" id="SSF51126">
    <property type="entry name" value="Pectin lyase-like"/>
    <property type="match status" value="1"/>
</dbReference>
<dbReference type="NCBIfam" id="TIGR04183">
    <property type="entry name" value="Por_Secre_tail"/>
    <property type="match status" value="1"/>
</dbReference>
<dbReference type="InterPro" id="IPR032532">
    <property type="entry name" value="DUF4955"/>
</dbReference>
<keyword evidence="2" id="KW-0964">Secreted</keyword>
<evidence type="ECO:0000313" key="9">
    <source>
        <dbReference type="EMBL" id="MEN7550585.1"/>
    </source>
</evidence>
<proteinExistence type="predicted"/>
<comment type="subcellular location">
    <subcellularLocation>
        <location evidence="1">Secreted</location>
    </subcellularLocation>
</comment>
<dbReference type="AlphaFoldDB" id="A0AAW9S5Y5"/>
<dbReference type="InterPro" id="IPR012334">
    <property type="entry name" value="Pectin_lyas_fold"/>
</dbReference>
<dbReference type="Pfam" id="PF18962">
    <property type="entry name" value="Por_Secre_tail"/>
    <property type="match status" value="1"/>
</dbReference>
<dbReference type="GO" id="GO:0005576">
    <property type="term" value="C:extracellular region"/>
    <property type="evidence" value="ECO:0007669"/>
    <property type="project" value="UniProtKB-SubCell"/>
</dbReference>
<protein>
    <submittedName>
        <fullName evidence="9">DNRLRE domain-containing protein</fullName>
    </submittedName>
</protein>
<feature type="domain" description="Secretion system C-terminal sorting" evidence="7">
    <location>
        <begin position="908"/>
        <end position="978"/>
    </location>
</feature>
<dbReference type="InterPro" id="IPR011050">
    <property type="entry name" value="Pectin_lyase_fold/virulence"/>
</dbReference>
<dbReference type="InterPro" id="IPR055372">
    <property type="entry name" value="CBM96"/>
</dbReference>
<accession>A0AAW9S5Y5</accession>
<keyword evidence="10" id="KW-1185">Reference proteome</keyword>
<organism evidence="9 10">
    <name type="scientific">Rapidithrix thailandica</name>
    <dbReference type="NCBI Taxonomy" id="413964"/>
    <lineage>
        <taxon>Bacteria</taxon>
        <taxon>Pseudomonadati</taxon>
        <taxon>Bacteroidota</taxon>
        <taxon>Cytophagia</taxon>
        <taxon>Cytophagales</taxon>
        <taxon>Flammeovirgaceae</taxon>
        <taxon>Rapidithrix</taxon>
    </lineage>
</organism>
<dbReference type="EMBL" id="JBDKWZ010000015">
    <property type="protein sequence ID" value="MEN7550585.1"/>
    <property type="molecule type" value="Genomic_DNA"/>
</dbReference>
<evidence type="ECO:0000256" key="2">
    <source>
        <dbReference type="ARBA" id="ARBA00022525"/>
    </source>
</evidence>
<evidence type="ECO:0000259" key="6">
    <source>
        <dbReference type="Pfam" id="PF16315"/>
    </source>
</evidence>
<evidence type="ECO:0000313" key="10">
    <source>
        <dbReference type="Proteomes" id="UP001403385"/>
    </source>
</evidence>
<evidence type="ECO:0000256" key="3">
    <source>
        <dbReference type="ARBA" id="ARBA00022729"/>
    </source>
</evidence>
<feature type="domain" description="Carbohydrate-binding module family 96" evidence="8">
    <location>
        <begin position="545"/>
        <end position="699"/>
    </location>
</feature>
<evidence type="ECO:0000256" key="4">
    <source>
        <dbReference type="SAM" id="SignalP"/>
    </source>
</evidence>
<dbReference type="InterPro" id="IPR026444">
    <property type="entry name" value="Secre_tail"/>
</dbReference>
<gene>
    <name evidence="9" type="ORF">AAG747_21875</name>
</gene>
<evidence type="ECO:0000259" key="7">
    <source>
        <dbReference type="Pfam" id="PF18962"/>
    </source>
</evidence>
<dbReference type="InterPro" id="IPR024535">
    <property type="entry name" value="RHGA/B-epi-like_pectate_lyase"/>
</dbReference>
<feature type="domain" description="DUF4955" evidence="6">
    <location>
        <begin position="384"/>
        <end position="531"/>
    </location>
</feature>
<name>A0AAW9S5Y5_9BACT</name>
<feature type="domain" description="Rhamnogalacturonase A/B/Epimerase-like pectate lyase" evidence="5">
    <location>
        <begin position="80"/>
        <end position="218"/>
    </location>
</feature>